<dbReference type="Gene3D" id="3.30.30.10">
    <property type="entry name" value="Knottin, scorpion toxin-like"/>
    <property type="match status" value="1"/>
</dbReference>
<accession>A0A4U6VH09</accession>
<keyword evidence="1" id="KW-0732">Signal</keyword>
<reference evidence="3" key="1">
    <citation type="submission" date="2019-03" db="EMBL/GenBank/DDBJ databases">
        <title>WGS assembly of Setaria viridis.</title>
        <authorList>
            <person name="Huang P."/>
            <person name="Jenkins J."/>
            <person name="Grimwood J."/>
            <person name="Barry K."/>
            <person name="Healey A."/>
            <person name="Mamidi S."/>
            <person name="Sreedasyam A."/>
            <person name="Shu S."/>
            <person name="Feldman M."/>
            <person name="Wu J."/>
            <person name="Yu Y."/>
            <person name="Chen C."/>
            <person name="Johnson J."/>
            <person name="Rokhsar D."/>
            <person name="Baxter I."/>
            <person name="Schmutz J."/>
            <person name="Brutnell T."/>
            <person name="Kellogg E."/>
        </authorList>
    </citation>
    <scope>NUCLEOTIDE SEQUENCE [LARGE SCALE GENOMIC DNA]</scope>
</reference>
<dbReference type="Pfam" id="PF00304">
    <property type="entry name" value="Gamma-thionin"/>
    <property type="match status" value="1"/>
</dbReference>
<proteinExistence type="predicted"/>
<dbReference type="Proteomes" id="UP000298652">
    <property type="component" value="Chromosome 3"/>
</dbReference>
<evidence type="ECO:0000313" key="3">
    <source>
        <dbReference type="EMBL" id="TKW28861.1"/>
    </source>
</evidence>
<dbReference type="Gramene" id="TKW28861">
    <property type="protein sequence ID" value="TKW28861"/>
    <property type="gene ID" value="SEVIR_3G356500v2"/>
</dbReference>
<keyword evidence="4" id="KW-1185">Reference proteome</keyword>
<evidence type="ECO:0000256" key="1">
    <source>
        <dbReference type="SAM" id="SignalP"/>
    </source>
</evidence>
<evidence type="ECO:0000259" key="2">
    <source>
        <dbReference type="Pfam" id="PF00304"/>
    </source>
</evidence>
<dbReference type="OMA" id="NDFACAD"/>
<dbReference type="EMBL" id="CM016554">
    <property type="protein sequence ID" value="TKW28861.1"/>
    <property type="molecule type" value="Genomic_DNA"/>
</dbReference>
<feature type="chain" id="PRO_5020474173" description="Knottins-like domain-containing protein" evidence="1">
    <location>
        <begin position="24"/>
        <end position="81"/>
    </location>
</feature>
<feature type="signal peptide" evidence="1">
    <location>
        <begin position="1"/>
        <end position="23"/>
    </location>
</feature>
<evidence type="ECO:0000313" key="4">
    <source>
        <dbReference type="Proteomes" id="UP000298652"/>
    </source>
</evidence>
<dbReference type="AlphaFoldDB" id="A0A4U6VH09"/>
<protein>
    <recommendedName>
        <fullName evidence="2">Knottins-like domain-containing protein</fullName>
    </recommendedName>
</protein>
<gene>
    <name evidence="3" type="ORF">SEVIR_3G356500v2</name>
</gene>
<sequence>MAPSPRMNLSAAAAVLLLVIVTAELGAVAGNFCPHLSGSFNGLCLNDFACADTCRKESSDNITGVCSDFPPRCYCFNFIKC</sequence>
<name>A0A4U6VH09_SETVI</name>
<dbReference type="InterPro" id="IPR003614">
    <property type="entry name" value="Knottins"/>
</dbReference>
<dbReference type="SUPFAM" id="SSF57095">
    <property type="entry name" value="Scorpion toxin-like"/>
    <property type="match status" value="1"/>
</dbReference>
<organism evidence="3 4">
    <name type="scientific">Setaria viridis</name>
    <name type="common">Green bristlegrass</name>
    <name type="synonym">Setaria italica subsp. viridis</name>
    <dbReference type="NCBI Taxonomy" id="4556"/>
    <lineage>
        <taxon>Eukaryota</taxon>
        <taxon>Viridiplantae</taxon>
        <taxon>Streptophyta</taxon>
        <taxon>Embryophyta</taxon>
        <taxon>Tracheophyta</taxon>
        <taxon>Spermatophyta</taxon>
        <taxon>Magnoliopsida</taxon>
        <taxon>Liliopsida</taxon>
        <taxon>Poales</taxon>
        <taxon>Poaceae</taxon>
        <taxon>PACMAD clade</taxon>
        <taxon>Panicoideae</taxon>
        <taxon>Panicodae</taxon>
        <taxon>Paniceae</taxon>
        <taxon>Cenchrinae</taxon>
        <taxon>Setaria</taxon>
    </lineage>
</organism>
<dbReference type="InterPro" id="IPR036574">
    <property type="entry name" value="Scorpion_toxin-like_sf"/>
</dbReference>
<feature type="domain" description="Knottins-like" evidence="2">
    <location>
        <begin position="32"/>
        <end position="76"/>
    </location>
</feature>